<dbReference type="PANTHER" id="PTHR30217">
    <property type="entry name" value="PEPTIDASE U32 FAMILY"/>
    <property type="match status" value="1"/>
</dbReference>
<reference evidence="5 7" key="1">
    <citation type="submission" date="2015-09" db="EMBL/GenBank/DDBJ databases">
        <authorList>
            <consortium name="Pathogen Informatics"/>
        </authorList>
    </citation>
    <scope>NUCLEOTIDE SEQUENCE [LARGE SCALE GENOMIC DNA]</scope>
    <source>
        <strain evidence="5 7">2789STDY5834939</strain>
    </source>
</reference>
<evidence type="ECO:0000313" key="7">
    <source>
        <dbReference type="Proteomes" id="UP000095765"/>
    </source>
</evidence>
<keyword evidence="1 5" id="KW-0645">Protease</keyword>
<name>A0A174M7Z3_9FIRM</name>
<protein>
    <submittedName>
        <fullName evidence="6">U32 family peptidase</fullName>
    </submittedName>
    <submittedName>
        <fullName evidence="5">Uncharacterized protease yhbU</fullName>
        <ecNumber evidence="5">3.4.-.-</ecNumber>
    </submittedName>
</protein>
<dbReference type="EC" id="3.4.-.-" evidence="5"/>
<dbReference type="EMBL" id="QVME01000004">
    <property type="protein sequence ID" value="RGE67775.1"/>
    <property type="molecule type" value="Genomic_DNA"/>
</dbReference>
<keyword evidence="2 5" id="KW-0378">Hydrolase</keyword>
<dbReference type="Proteomes" id="UP000260828">
    <property type="component" value="Unassembled WGS sequence"/>
</dbReference>
<dbReference type="Proteomes" id="UP000095765">
    <property type="component" value="Unassembled WGS sequence"/>
</dbReference>
<evidence type="ECO:0000313" key="6">
    <source>
        <dbReference type="EMBL" id="RGE67775.1"/>
    </source>
</evidence>
<evidence type="ECO:0000256" key="2">
    <source>
        <dbReference type="ARBA" id="ARBA00022801"/>
    </source>
</evidence>
<dbReference type="Gene3D" id="2.40.30.10">
    <property type="entry name" value="Translation factors"/>
    <property type="match status" value="1"/>
</dbReference>
<dbReference type="OrthoDB" id="9807498at2"/>
<organism evidence="5 7">
    <name type="scientific">Anaerotruncus colihominis</name>
    <dbReference type="NCBI Taxonomy" id="169435"/>
    <lineage>
        <taxon>Bacteria</taxon>
        <taxon>Bacillati</taxon>
        <taxon>Bacillota</taxon>
        <taxon>Clostridia</taxon>
        <taxon>Eubacteriales</taxon>
        <taxon>Oscillospiraceae</taxon>
        <taxon>Anaerotruncus</taxon>
    </lineage>
</organism>
<evidence type="ECO:0000259" key="4">
    <source>
        <dbReference type="Pfam" id="PF16325"/>
    </source>
</evidence>
<dbReference type="EMBL" id="CZBE01000002">
    <property type="protein sequence ID" value="CUP32493.1"/>
    <property type="molecule type" value="Genomic_DNA"/>
</dbReference>
<dbReference type="Pfam" id="PF16325">
    <property type="entry name" value="Peptidase_U32_C"/>
    <property type="match status" value="1"/>
</dbReference>
<evidence type="ECO:0000256" key="3">
    <source>
        <dbReference type="ARBA" id="ARBA00038374"/>
    </source>
</evidence>
<dbReference type="InterPro" id="IPR011060">
    <property type="entry name" value="RibuloseP-bd_barrel"/>
</dbReference>
<dbReference type="PANTHER" id="PTHR30217:SF6">
    <property type="entry name" value="TRNA HYDROXYLATION PROTEIN P"/>
    <property type="match status" value="1"/>
</dbReference>
<evidence type="ECO:0000256" key="1">
    <source>
        <dbReference type="ARBA" id="ARBA00022670"/>
    </source>
</evidence>
<dbReference type="GO" id="GO:0008233">
    <property type="term" value="F:peptidase activity"/>
    <property type="evidence" value="ECO:0007669"/>
    <property type="project" value="UniProtKB-KW"/>
</dbReference>
<accession>A0A174M7Z3</accession>
<dbReference type="AlphaFoldDB" id="A0A174M7Z3"/>
<dbReference type="PROSITE" id="PS01276">
    <property type="entry name" value="PEPTIDASE_U32"/>
    <property type="match status" value="1"/>
</dbReference>
<dbReference type="InterPro" id="IPR032525">
    <property type="entry name" value="Peptidase_U32_C"/>
</dbReference>
<dbReference type="SUPFAM" id="SSF51366">
    <property type="entry name" value="Ribulose-phoshate binding barrel"/>
    <property type="match status" value="1"/>
</dbReference>
<dbReference type="GO" id="GO:0006508">
    <property type="term" value="P:proteolysis"/>
    <property type="evidence" value="ECO:0007669"/>
    <property type="project" value="UniProtKB-KW"/>
</dbReference>
<gene>
    <name evidence="5" type="primary">yhbU_1</name>
    <name evidence="6" type="ORF">DXC40_09845</name>
    <name evidence="5" type="ORF">ERS852551_00464</name>
</gene>
<dbReference type="InterPro" id="IPR001539">
    <property type="entry name" value="Peptidase_U32"/>
</dbReference>
<evidence type="ECO:0000313" key="5">
    <source>
        <dbReference type="EMBL" id="CUP32493.1"/>
    </source>
</evidence>
<proteinExistence type="inferred from homology"/>
<dbReference type="Pfam" id="PF01136">
    <property type="entry name" value="Peptidase_U32"/>
    <property type="match status" value="1"/>
</dbReference>
<feature type="domain" description="Peptidase family U32 C-terminal" evidence="4">
    <location>
        <begin position="320"/>
        <end position="400"/>
    </location>
</feature>
<comment type="similarity">
    <text evidence="3">Belongs to the peptidase U32 family.</text>
</comment>
<dbReference type="InterPro" id="IPR051454">
    <property type="entry name" value="RNA/ubiquinone_mod_enzymes"/>
</dbReference>
<sequence>MQTIEILSPAGDWERLEAAVRFGADAVYLGGAQFDMRAAAAGFGPDELSRAVVYAHENDVNVYLVCNTLATNEETDRLPDFLKMAHSAGVDALIVADIGVMMAARRIVPKMALHVSTQAGVVNWRTAEELYRLGASRVVLARELSLEAIGAIRARTSPELELEAFVHGAMCMSVSGRCLLSSYLTGRDANRGECAQPCRWSYRLVEEKRPGQYFPIVEDTHGSYILNADDLCMIGHLDRLAEAGVTSFKIEGRAKSAYYTACVTAAYRAALDAYLAASGAYSPPSWALDEVDKVSHRNYSTGFYFGTPGQNCETNGYVRGWDVIASVEGWAGGRLTVQERNVFSRGEQAELLVPRQAPRPLHIEEIFDVELGAPVERACHPMRRYELPCAGPVPPGSMLRRRAAQE</sequence>
<reference evidence="6 8" key="2">
    <citation type="submission" date="2018-08" db="EMBL/GenBank/DDBJ databases">
        <title>A genome reference for cultivated species of the human gut microbiota.</title>
        <authorList>
            <person name="Zou Y."/>
            <person name="Xue W."/>
            <person name="Luo G."/>
        </authorList>
    </citation>
    <scope>NUCLEOTIDE SEQUENCE [LARGE SCALE GENOMIC DNA]</scope>
    <source>
        <strain evidence="6 8">TF05-12AC</strain>
    </source>
</reference>
<dbReference type="RefSeq" id="WP_055243955.1">
    <property type="nucleotide sequence ID" value="NZ_CABIWA010000001.1"/>
</dbReference>
<evidence type="ECO:0000313" key="8">
    <source>
        <dbReference type="Proteomes" id="UP000260828"/>
    </source>
</evidence>